<dbReference type="PROSITE" id="PS00552">
    <property type="entry name" value="HTH_MERR_1"/>
    <property type="match status" value="1"/>
</dbReference>
<dbReference type="SMART" id="SM00422">
    <property type="entry name" value="HTH_MERR"/>
    <property type="match status" value="1"/>
</dbReference>
<keyword evidence="2" id="KW-0479">Metal-binding</keyword>
<dbReference type="PANTHER" id="PTHR30204">
    <property type="entry name" value="REDOX-CYCLING DRUG-SENSING TRANSCRIPTIONAL ACTIVATOR SOXR"/>
    <property type="match status" value="1"/>
</dbReference>
<dbReference type="InterPro" id="IPR010211">
    <property type="entry name" value="Redox-sen_tscrpt-act_SoxR"/>
</dbReference>
<reference evidence="11 12" key="2">
    <citation type="submission" date="2014-07" db="EMBL/GenBank/DDBJ databases">
        <authorList>
            <person name="Zhang J.E."/>
            <person name="Yang H."/>
            <person name="Guo J."/>
            <person name="Deng Z."/>
            <person name="Luo H."/>
            <person name="Luo M."/>
            <person name="Zhao B."/>
        </authorList>
    </citation>
    <scope>NUCLEOTIDE SEQUENCE [LARGE SCALE GENOMIC DNA]</scope>
    <source>
        <strain evidence="11">ATCC 10762</strain>
        <strain evidence="12">ATCC 10762 / DSM 40127 / CCM 3239 / JCM 4008 / LMG 5968 / NBRC 12843 / NCIMB 8234 / A-377</strain>
    </source>
</reference>
<name>A0A1E7N4P8_KITAU</name>
<dbReference type="GO" id="GO:0006979">
    <property type="term" value="P:response to oxidative stress"/>
    <property type="evidence" value="ECO:0007669"/>
    <property type="project" value="InterPro"/>
</dbReference>
<gene>
    <name evidence="10" type="primary">soxR</name>
    <name evidence="10" type="ORF">GCM10010502_11810</name>
    <name evidence="11" type="ORF">HS99_0007075</name>
</gene>
<evidence type="ECO:0000256" key="3">
    <source>
        <dbReference type="ARBA" id="ARBA00023004"/>
    </source>
</evidence>
<evidence type="ECO:0000313" key="12">
    <source>
        <dbReference type="Proteomes" id="UP000037395"/>
    </source>
</evidence>
<dbReference type="InterPro" id="IPR009061">
    <property type="entry name" value="DNA-bd_dom_put_sf"/>
</dbReference>
<dbReference type="Gene3D" id="1.10.1660.10">
    <property type="match status" value="1"/>
</dbReference>
<evidence type="ECO:0000313" key="10">
    <source>
        <dbReference type="EMBL" id="GGU62632.1"/>
    </source>
</evidence>
<sequence>MTAIPDGGRTTGPRSGDLLTIGQLAARSGLAASALRYYESLGLIHATRTSGGQRRYLRGTLRRIAFVRAAQRVGLSLDEARVALDRLPERPAPSGAEWTAVAASWQGRIDEQIAELELLKAKLTGCIGCGCLSLTRCALYNADDRAAQAGPGARYLLTRDPATGPEPAPADVPGGGGRRDDTP</sequence>
<dbReference type="GO" id="GO:0003677">
    <property type="term" value="F:DNA binding"/>
    <property type="evidence" value="ECO:0007669"/>
    <property type="project" value="UniProtKB-KW"/>
</dbReference>
<dbReference type="InterPro" id="IPR000551">
    <property type="entry name" value="MerR-type_HTH_dom"/>
</dbReference>
<dbReference type="InterPro" id="IPR015358">
    <property type="entry name" value="Tscrpt_reg_MerR_DNA-bd"/>
</dbReference>
<dbReference type="Pfam" id="PF00376">
    <property type="entry name" value="MerR"/>
    <property type="match status" value="1"/>
</dbReference>
<reference evidence="10" key="1">
    <citation type="journal article" date="2014" name="Int. J. Syst. Evol. Microbiol.">
        <title>Complete genome sequence of Corynebacterium casei LMG S-19264T (=DSM 44701T), isolated from a smear-ripened cheese.</title>
        <authorList>
            <consortium name="US DOE Joint Genome Institute (JGI-PGF)"/>
            <person name="Walter F."/>
            <person name="Albersmeier A."/>
            <person name="Kalinowski J."/>
            <person name="Ruckert C."/>
        </authorList>
    </citation>
    <scope>NUCLEOTIDE SEQUENCE</scope>
    <source>
        <strain evidence="10">JCM 4434</strain>
    </source>
</reference>
<keyword evidence="3" id="KW-0408">Iron</keyword>
<keyword evidence="7" id="KW-0804">Transcription</keyword>
<reference evidence="11" key="4">
    <citation type="submission" date="2016-08" db="EMBL/GenBank/DDBJ databases">
        <title>Sequencing, Assembly and Comparative Genomics of S. aureofaciens ATCC 10762.</title>
        <authorList>
            <person name="Gradnigo J.S."/>
            <person name="Johnson N."/>
            <person name="Somerville G.A."/>
        </authorList>
    </citation>
    <scope>NUCLEOTIDE SEQUENCE [LARGE SCALE GENOMIC DNA]</scope>
    <source>
        <strain evidence="11">ATCC 10762</strain>
    </source>
</reference>
<evidence type="ECO:0000256" key="6">
    <source>
        <dbReference type="ARBA" id="ARBA00023125"/>
    </source>
</evidence>
<dbReference type="GO" id="GO:0046872">
    <property type="term" value="F:metal ion binding"/>
    <property type="evidence" value="ECO:0007669"/>
    <property type="project" value="UniProtKB-KW"/>
</dbReference>
<accession>A0A1E7N4P8</accession>
<dbReference type="EMBL" id="JPRF03000032">
    <property type="protein sequence ID" value="OEV35666.1"/>
    <property type="molecule type" value="Genomic_DNA"/>
</dbReference>
<keyword evidence="12" id="KW-1185">Reference proteome</keyword>
<feature type="domain" description="HTH merR-type" evidence="9">
    <location>
        <begin position="18"/>
        <end position="86"/>
    </location>
</feature>
<evidence type="ECO:0000256" key="7">
    <source>
        <dbReference type="ARBA" id="ARBA00023163"/>
    </source>
</evidence>
<organism evidence="11 12">
    <name type="scientific">Kitasatospora aureofaciens</name>
    <name type="common">Streptomyces aureofaciens</name>
    <dbReference type="NCBI Taxonomy" id="1894"/>
    <lineage>
        <taxon>Bacteria</taxon>
        <taxon>Bacillati</taxon>
        <taxon>Actinomycetota</taxon>
        <taxon>Actinomycetes</taxon>
        <taxon>Kitasatosporales</taxon>
        <taxon>Streptomycetaceae</taxon>
        <taxon>Kitasatospora</taxon>
    </lineage>
</organism>
<dbReference type="EMBL" id="BMUB01000002">
    <property type="protein sequence ID" value="GGU62632.1"/>
    <property type="molecule type" value="Genomic_DNA"/>
</dbReference>
<evidence type="ECO:0000256" key="1">
    <source>
        <dbReference type="ARBA" id="ARBA00022714"/>
    </source>
</evidence>
<evidence type="ECO:0000256" key="2">
    <source>
        <dbReference type="ARBA" id="ARBA00022723"/>
    </source>
</evidence>
<evidence type="ECO:0000259" key="9">
    <source>
        <dbReference type="PROSITE" id="PS50937"/>
    </source>
</evidence>
<keyword evidence="5" id="KW-0805">Transcription regulation</keyword>
<evidence type="ECO:0000256" key="4">
    <source>
        <dbReference type="ARBA" id="ARBA00023014"/>
    </source>
</evidence>
<proteinExistence type="predicted"/>
<dbReference type="InterPro" id="IPR047057">
    <property type="entry name" value="MerR_fam"/>
</dbReference>
<protein>
    <submittedName>
        <fullName evidence="11">Redox-sensitive transcriptional activator SoxR</fullName>
    </submittedName>
</protein>
<keyword evidence="6" id="KW-0238">DNA-binding</keyword>
<evidence type="ECO:0000313" key="11">
    <source>
        <dbReference type="EMBL" id="OEV35666.1"/>
    </source>
</evidence>
<dbReference type="SUPFAM" id="SSF46955">
    <property type="entry name" value="Putative DNA-binding domain"/>
    <property type="match status" value="1"/>
</dbReference>
<dbReference type="PANTHER" id="PTHR30204:SF0">
    <property type="entry name" value="REDOX-SENSITIVE TRANSCRIPTIONAL ACTIVATOR SOXR"/>
    <property type="match status" value="1"/>
</dbReference>
<dbReference type="AlphaFoldDB" id="A0A1E7N4P8"/>
<dbReference type="NCBIfam" id="TIGR01950">
    <property type="entry name" value="SoxR"/>
    <property type="match status" value="1"/>
</dbReference>
<keyword evidence="4" id="KW-0411">Iron-sulfur</keyword>
<evidence type="ECO:0000256" key="8">
    <source>
        <dbReference type="SAM" id="MobiDB-lite"/>
    </source>
</evidence>
<dbReference type="Proteomes" id="UP000610124">
    <property type="component" value="Unassembled WGS sequence"/>
</dbReference>
<reference evidence="10" key="5">
    <citation type="submission" date="2020-09" db="EMBL/GenBank/DDBJ databases">
        <authorList>
            <person name="Sun Q."/>
            <person name="Ohkuma M."/>
        </authorList>
    </citation>
    <scope>NUCLEOTIDE SEQUENCE</scope>
    <source>
        <strain evidence="10">JCM 4434</strain>
    </source>
</reference>
<dbReference type="PRINTS" id="PR00040">
    <property type="entry name" value="HTHMERR"/>
</dbReference>
<dbReference type="OrthoDB" id="9802944at2"/>
<dbReference type="PROSITE" id="PS50937">
    <property type="entry name" value="HTH_MERR_2"/>
    <property type="match status" value="1"/>
</dbReference>
<dbReference type="GeneID" id="97484347"/>
<dbReference type="GO" id="GO:0003700">
    <property type="term" value="F:DNA-binding transcription factor activity"/>
    <property type="evidence" value="ECO:0007669"/>
    <property type="project" value="InterPro"/>
</dbReference>
<reference evidence="12" key="3">
    <citation type="submission" date="2016-08" db="EMBL/GenBank/DDBJ databases">
        <title>Sequencing, assembly and comparative genomics of S. aureofaciens ATCC 10762.</title>
        <authorList>
            <person name="Gradnigo J.S."/>
            <person name="Johnson N."/>
            <person name="Somerville G.A."/>
        </authorList>
    </citation>
    <scope>NUCLEOTIDE SEQUENCE [LARGE SCALE GENOMIC DNA]</scope>
    <source>
        <strain evidence="12">ATCC 10762 / DSM 40127 / CCM 3239 / JCM 4008 / LMG 5968 / NBRC 12843 / NCIMB 8234 / A-377</strain>
    </source>
</reference>
<keyword evidence="1" id="KW-0001">2Fe-2S</keyword>
<feature type="region of interest" description="Disordered" evidence="8">
    <location>
        <begin position="156"/>
        <end position="183"/>
    </location>
</feature>
<dbReference type="RefSeq" id="WP_046386780.1">
    <property type="nucleotide sequence ID" value="NZ_BMUB01000002.1"/>
</dbReference>
<comment type="caution">
    <text evidence="11">The sequence shown here is derived from an EMBL/GenBank/DDBJ whole genome shotgun (WGS) entry which is preliminary data.</text>
</comment>
<dbReference type="Pfam" id="PF09278">
    <property type="entry name" value="MerR-DNA-bind"/>
    <property type="match status" value="1"/>
</dbReference>
<dbReference type="Proteomes" id="UP000037395">
    <property type="component" value="Unassembled WGS sequence"/>
</dbReference>
<dbReference type="GO" id="GO:0051537">
    <property type="term" value="F:2 iron, 2 sulfur cluster binding"/>
    <property type="evidence" value="ECO:0007669"/>
    <property type="project" value="UniProtKB-KW"/>
</dbReference>
<evidence type="ECO:0000256" key="5">
    <source>
        <dbReference type="ARBA" id="ARBA00023015"/>
    </source>
</evidence>
<dbReference type="KEGG" id="kau:B6264_19845"/>
<accession>A0A8H9HKR8</accession>